<organism evidence="1 2">
    <name type="scientific">Methanobacterium congolense</name>
    <dbReference type="NCBI Taxonomy" id="118062"/>
    <lineage>
        <taxon>Archaea</taxon>
        <taxon>Methanobacteriati</taxon>
        <taxon>Methanobacteriota</taxon>
        <taxon>Methanomada group</taxon>
        <taxon>Methanobacteria</taxon>
        <taxon>Methanobacteriales</taxon>
        <taxon>Methanobacteriaceae</taxon>
        <taxon>Methanobacterium</taxon>
    </lineage>
</organism>
<dbReference type="GeneID" id="30412422"/>
<keyword evidence="2" id="KW-1185">Reference proteome</keyword>
<proteinExistence type="predicted"/>
<name>A0A1D3L3P3_9EURY</name>
<dbReference type="Proteomes" id="UP000094707">
    <property type="component" value="Chromosome I"/>
</dbReference>
<dbReference type="RefSeq" id="WP_071907227.1">
    <property type="nucleotide sequence ID" value="NZ_LT607756.1"/>
</dbReference>
<evidence type="ECO:0000313" key="2">
    <source>
        <dbReference type="Proteomes" id="UP000094707"/>
    </source>
</evidence>
<dbReference type="EMBL" id="LT607756">
    <property type="protein sequence ID" value="SCG86139.1"/>
    <property type="molecule type" value="Genomic_DNA"/>
</dbReference>
<dbReference type="AlphaFoldDB" id="A0A1D3L3P3"/>
<gene>
    <name evidence="1" type="ORF">MCBB_1584</name>
</gene>
<sequence length="249" mass="28428">MSISKAEFLHRIGVDTRFVSIMDGVIFINNLKFSRFSRRKEELFLAKFPDERVVRSKIFQRICTRASRTLKTSINPRDKIFILEGDESEGKNCFDYALRAVLEPYKRKYGVEIIYGTSLKDLKDSGVDSIALPVTLDAESIKIVDIILDGGRICPPSSRESFHNMKLIYPLLKVPDSWIVSWIENHGFKCSFEHDAVEYGTKNIETGIRSGKTAANDFSGDLIKFLGDFIPDVRENILKSAEFVHEKHI</sequence>
<dbReference type="KEGG" id="mcub:MCBB_1584"/>
<dbReference type="PATRIC" id="fig|129848.4.peg.1617"/>
<accession>A0A1D3L3P3</accession>
<evidence type="ECO:0000313" key="1">
    <source>
        <dbReference type="EMBL" id="SCG86139.1"/>
    </source>
</evidence>
<dbReference type="OrthoDB" id="33422at2157"/>
<reference evidence="1 2" key="1">
    <citation type="submission" date="2016-08" db="EMBL/GenBank/DDBJ databases">
        <authorList>
            <person name="Seilhamer J.J."/>
        </authorList>
    </citation>
    <scope>NUCLEOTIDE SEQUENCE [LARGE SCALE GENOMIC DNA]</scope>
    <source>
        <strain evidence="1">Buetzberg</strain>
    </source>
</reference>
<protein>
    <submittedName>
        <fullName evidence="1">Atpase implicated in cell cycle control</fullName>
    </submittedName>
</protein>